<protein>
    <submittedName>
        <fullName evidence="2">Uncharacterized protein</fullName>
    </submittedName>
</protein>
<sequence>MMQTSESKRAKFNHGAFTLHQWPEKSHSKDEDGLPHRHCLSAVIARETNPGLFQTSTLESQVVSQARPQQVYSKTGALNENPSQENIADNTETDIPAKGDFLNEPRANATTPNTIINKVSVSTQTDLTIDELNRMESHREDLLLSLDNLDDHRAHLQAEVYTKQREINGNAHRAKLEISRLSQHFVSAVGERDSAKDEAKRATQIVRAANEKRDSAIKEAKFWHGNFKRIADAMSVTLVDYPSPDNVLN</sequence>
<evidence type="ECO:0000313" key="2">
    <source>
        <dbReference type="EMBL" id="KAF9064838.1"/>
    </source>
</evidence>
<organism evidence="2 3">
    <name type="scientific">Rhodocollybia butyracea</name>
    <dbReference type="NCBI Taxonomy" id="206335"/>
    <lineage>
        <taxon>Eukaryota</taxon>
        <taxon>Fungi</taxon>
        <taxon>Dikarya</taxon>
        <taxon>Basidiomycota</taxon>
        <taxon>Agaricomycotina</taxon>
        <taxon>Agaricomycetes</taxon>
        <taxon>Agaricomycetidae</taxon>
        <taxon>Agaricales</taxon>
        <taxon>Marasmiineae</taxon>
        <taxon>Omphalotaceae</taxon>
        <taxon>Rhodocollybia</taxon>
    </lineage>
</organism>
<reference evidence="2" key="1">
    <citation type="submission" date="2020-11" db="EMBL/GenBank/DDBJ databases">
        <authorList>
            <consortium name="DOE Joint Genome Institute"/>
            <person name="Ahrendt S."/>
            <person name="Riley R."/>
            <person name="Andreopoulos W."/>
            <person name="Labutti K."/>
            <person name="Pangilinan J."/>
            <person name="Ruiz-Duenas F.J."/>
            <person name="Barrasa J.M."/>
            <person name="Sanchez-Garcia M."/>
            <person name="Camarero S."/>
            <person name="Miyauchi S."/>
            <person name="Serrano A."/>
            <person name="Linde D."/>
            <person name="Babiker R."/>
            <person name="Drula E."/>
            <person name="Ayuso-Fernandez I."/>
            <person name="Pacheco R."/>
            <person name="Padilla G."/>
            <person name="Ferreira P."/>
            <person name="Barriuso J."/>
            <person name="Kellner H."/>
            <person name="Castanera R."/>
            <person name="Alfaro M."/>
            <person name="Ramirez L."/>
            <person name="Pisabarro A.G."/>
            <person name="Kuo A."/>
            <person name="Tritt A."/>
            <person name="Lipzen A."/>
            <person name="He G."/>
            <person name="Yan M."/>
            <person name="Ng V."/>
            <person name="Cullen D."/>
            <person name="Martin F."/>
            <person name="Rosso M.-N."/>
            <person name="Henrissat B."/>
            <person name="Hibbett D."/>
            <person name="Martinez A.T."/>
            <person name="Grigoriev I.V."/>
        </authorList>
    </citation>
    <scope>NUCLEOTIDE SEQUENCE</scope>
    <source>
        <strain evidence="2">AH 40177</strain>
    </source>
</reference>
<accession>A0A9P5PJ61</accession>
<dbReference type="AlphaFoldDB" id="A0A9P5PJ61"/>
<evidence type="ECO:0000313" key="3">
    <source>
        <dbReference type="Proteomes" id="UP000772434"/>
    </source>
</evidence>
<dbReference type="EMBL" id="JADNRY010000114">
    <property type="protein sequence ID" value="KAF9064838.1"/>
    <property type="molecule type" value="Genomic_DNA"/>
</dbReference>
<keyword evidence="3" id="KW-1185">Reference proteome</keyword>
<comment type="caution">
    <text evidence="2">The sequence shown here is derived from an EMBL/GenBank/DDBJ whole genome shotgun (WGS) entry which is preliminary data.</text>
</comment>
<feature type="coiled-coil region" evidence="1">
    <location>
        <begin position="192"/>
        <end position="219"/>
    </location>
</feature>
<name>A0A9P5PJ61_9AGAR</name>
<proteinExistence type="predicted"/>
<gene>
    <name evidence="2" type="ORF">BDP27DRAFT_1450564</name>
</gene>
<dbReference type="Proteomes" id="UP000772434">
    <property type="component" value="Unassembled WGS sequence"/>
</dbReference>
<evidence type="ECO:0000256" key="1">
    <source>
        <dbReference type="SAM" id="Coils"/>
    </source>
</evidence>
<keyword evidence="1" id="KW-0175">Coiled coil</keyword>